<protein>
    <submittedName>
        <fullName evidence="2">Uncharacterized protein</fullName>
    </submittedName>
</protein>
<dbReference type="EMBL" id="JACPUR010000001">
    <property type="protein sequence ID" value="MBI3126288.1"/>
    <property type="molecule type" value="Genomic_DNA"/>
</dbReference>
<evidence type="ECO:0000256" key="1">
    <source>
        <dbReference type="SAM" id="Phobius"/>
    </source>
</evidence>
<feature type="transmembrane region" description="Helical" evidence="1">
    <location>
        <begin position="49"/>
        <end position="73"/>
    </location>
</feature>
<keyword evidence="1" id="KW-0812">Transmembrane</keyword>
<proteinExistence type="predicted"/>
<feature type="transmembrane region" description="Helical" evidence="1">
    <location>
        <begin position="12"/>
        <end position="37"/>
    </location>
</feature>
<accession>A0A932HXM0</accession>
<comment type="caution">
    <text evidence="2">The sequence shown here is derived from an EMBL/GenBank/DDBJ whole genome shotgun (WGS) entry which is preliminary data.</text>
</comment>
<reference evidence="2" key="1">
    <citation type="submission" date="2020-07" db="EMBL/GenBank/DDBJ databases">
        <title>Huge and variable diversity of episymbiotic CPR bacteria and DPANN archaea in groundwater ecosystems.</title>
        <authorList>
            <person name="He C.Y."/>
            <person name="Keren R."/>
            <person name="Whittaker M."/>
            <person name="Farag I.F."/>
            <person name="Doudna J."/>
            <person name="Cate J.H.D."/>
            <person name="Banfield J.F."/>
        </authorList>
    </citation>
    <scope>NUCLEOTIDE SEQUENCE</scope>
    <source>
        <strain evidence="2">NC_groundwater_763_Ag_S-0.2um_68_21</strain>
    </source>
</reference>
<evidence type="ECO:0000313" key="3">
    <source>
        <dbReference type="Proteomes" id="UP000782312"/>
    </source>
</evidence>
<keyword evidence="1" id="KW-0472">Membrane</keyword>
<gene>
    <name evidence="2" type="ORF">HYZ11_01615</name>
</gene>
<sequence>MNEETPEAGKVWMIQLGILALFWVFVIGIIAWIVRLIRISLQLRDIPSASIGISLVAIPVFILLLSLANYVFWGLRSAASQGERSAHAGKGGIDER</sequence>
<organism evidence="2 3">
    <name type="scientific">Tectimicrobiota bacterium</name>
    <dbReference type="NCBI Taxonomy" id="2528274"/>
    <lineage>
        <taxon>Bacteria</taxon>
        <taxon>Pseudomonadati</taxon>
        <taxon>Nitrospinota/Tectimicrobiota group</taxon>
        <taxon>Candidatus Tectimicrobiota</taxon>
    </lineage>
</organism>
<keyword evidence="1" id="KW-1133">Transmembrane helix</keyword>
<dbReference type="Proteomes" id="UP000782312">
    <property type="component" value="Unassembled WGS sequence"/>
</dbReference>
<evidence type="ECO:0000313" key="2">
    <source>
        <dbReference type="EMBL" id="MBI3126288.1"/>
    </source>
</evidence>
<name>A0A932HXM0_UNCTE</name>
<dbReference type="AlphaFoldDB" id="A0A932HXM0"/>